<dbReference type="PANTHER" id="PTHR13438">
    <property type="entry name" value="AMINOACYL TRNA SYNTHASE COMPLEX-INTERACTING MULTIFUNCTIONAL PROTEIN"/>
    <property type="match status" value="1"/>
</dbReference>
<dbReference type="GO" id="GO:0005829">
    <property type="term" value="C:cytosol"/>
    <property type="evidence" value="ECO:0007669"/>
    <property type="project" value="UniProtKB-SubCell"/>
</dbReference>
<dbReference type="InterPro" id="IPR041503">
    <property type="entry name" value="AIMP2_thioredoxin"/>
</dbReference>
<evidence type="ECO:0000259" key="8">
    <source>
        <dbReference type="Pfam" id="PF18569"/>
    </source>
</evidence>
<evidence type="ECO:0000256" key="4">
    <source>
        <dbReference type="ARBA" id="ARBA00022917"/>
    </source>
</evidence>
<dbReference type="Proteomes" id="UP001283361">
    <property type="component" value="Unassembled WGS sequence"/>
</dbReference>
<keyword evidence="5" id="KW-0539">Nucleus</keyword>
<keyword evidence="4" id="KW-0648">Protein biosynthesis</keyword>
<evidence type="ECO:0000256" key="7">
    <source>
        <dbReference type="SAM" id="MobiDB-lite"/>
    </source>
</evidence>
<reference evidence="9" key="1">
    <citation type="journal article" date="2023" name="G3 (Bethesda)">
        <title>A reference genome for the long-term kleptoplast-retaining sea slug Elysia crispata morphotype clarki.</title>
        <authorList>
            <person name="Eastman K.E."/>
            <person name="Pendleton A.L."/>
            <person name="Shaikh M.A."/>
            <person name="Suttiyut T."/>
            <person name="Ogas R."/>
            <person name="Tomko P."/>
            <person name="Gavelis G."/>
            <person name="Widhalm J.R."/>
            <person name="Wisecaver J.H."/>
        </authorList>
    </citation>
    <scope>NUCLEOTIDE SEQUENCE</scope>
    <source>
        <strain evidence="9">ECLA1</strain>
    </source>
</reference>
<feature type="region of interest" description="Disordered" evidence="7">
    <location>
        <begin position="1"/>
        <end position="72"/>
    </location>
</feature>
<evidence type="ECO:0000256" key="2">
    <source>
        <dbReference type="ARBA" id="ARBA00004514"/>
    </source>
</evidence>
<evidence type="ECO:0000313" key="9">
    <source>
        <dbReference type="EMBL" id="KAK3711804.1"/>
    </source>
</evidence>
<evidence type="ECO:0000256" key="6">
    <source>
        <dbReference type="SAM" id="Coils"/>
    </source>
</evidence>
<dbReference type="AlphaFoldDB" id="A0AAE0XU49"/>
<evidence type="ECO:0000256" key="1">
    <source>
        <dbReference type="ARBA" id="ARBA00004123"/>
    </source>
</evidence>
<organism evidence="9 10">
    <name type="scientific">Elysia crispata</name>
    <name type="common">lettuce slug</name>
    <dbReference type="NCBI Taxonomy" id="231223"/>
    <lineage>
        <taxon>Eukaryota</taxon>
        <taxon>Metazoa</taxon>
        <taxon>Spiralia</taxon>
        <taxon>Lophotrochozoa</taxon>
        <taxon>Mollusca</taxon>
        <taxon>Gastropoda</taxon>
        <taxon>Heterobranchia</taxon>
        <taxon>Euthyneura</taxon>
        <taxon>Panpulmonata</taxon>
        <taxon>Sacoglossa</taxon>
        <taxon>Placobranchoidea</taxon>
        <taxon>Plakobranchidae</taxon>
        <taxon>Elysia</taxon>
    </lineage>
</organism>
<gene>
    <name evidence="9" type="ORF">RRG08_037008</name>
</gene>
<comment type="subcellular location">
    <subcellularLocation>
        <location evidence="2">Cytoplasm</location>
        <location evidence="2">Cytosol</location>
    </subcellularLocation>
    <subcellularLocation>
        <location evidence="1">Nucleus</location>
    </subcellularLocation>
</comment>
<keyword evidence="10" id="KW-1185">Reference proteome</keyword>
<dbReference type="GO" id="GO:0017101">
    <property type="term" value="C:aminoacyl-tRNA synthetase multienzyme complex"/>
    <property type="evidence" value="ECO:0007669"/>
    <property type="project" value="InterPro"/>
</dbReference>
<feature type="domain" description="AIMP2 thioredoxin-like" evidence="8">
    <location>
        <begin position="702"/>
        <end position="792"/>
    </location>
</feature>
<keyword evidence="6" id="KW-0175">Coiled coil</keyword>
<comment type="caution">
    <text evidence="9">The sequence shown here is derived from an EMBL/GenBank/DDBJ whole genome shotgun (WGS) entry which is preliminary data.</text>
</comment>
<dbReference type="InterPro" id="IPR042360">
    <property type="entry name" value="AIMP2"/>
</dbReference>
<dbReference type="PANTHER" id="PTHR13438:SF2">
    <property type="entry name" value="AMINOACYL TRNA SYNTHASE COMPLEX-INTERACTING MULTIFUNCTIONAL PROTEIN 2"/>
    <property type="match status" value="1"/>
</dbReference>
<feature type="region of interest" description="Disordered" evidence="7">
    <location>
        <begin position="198"/>
        <end position="223"/>
    </location>
</feature>
<feature type="compositionally biased region" description="Polar residues" evidence="7">
    <location>
        <begin position="198"/>
        <end position="213"/>
    </location>
</feature>
<dbReference type="Pfam" id="PF18569">
    <property type="entry name" value="Thioredoxin_16"/>
    <property type="match status" value="1"/>
</dbReference>
<dbReference type="InterPro" id="IPR036282">
    <property type="entry name" value="Glutathione-S-Trfase_C_sf"/>
</dbReference>
<dbReference type="EMBL" id="JAWDGP010007596">
    <property type="protein sequence ID" value="KAK3711804.1"/>
    <property type="molecule type" value="Genomic_DNA"/>
</dbReference>
<keyword evidence="3" id="KW-0963">Cytoplasm</keyword>
<protein>
    <recommendedName>
        <fullName evidence="8">AIMP2 thioredoxin-like domain-containing protein</fullName>
    </recommendedName>
</protein>
<dbReference type="GO" id="GO:0006412">
    <property type="term" value="P:translation"/>
    <property type="evidence" value="ECO:0007669"/>
    <property type="project" value="UniProtKB-KW"/>
</dbReference>
<dbReference type="Gene3D" id="1.20.1050.130">
    <property type="match status" value="1"/>
</dbReference>
<sequence length="913" mass="99954">MGNSASRFSHGVRDAMRACSGKRRRKALDEDDEARLSTYESEPLDRAWVAPGESGGHERAVSVSRTGSRASSLARLHDGKMEPNAPCGRLASVSPRLGSRGSPRIQPSNFHQYQQHLHVDFHPGVSYQPLVNCLDCNSTGISASLSPCCCRRSRPWLVDQESQTSIWKSPGLPNEDSMPYLVEPVLSKEYIVKTYSIQNATPSPSPSTQSKFTSPEADTPSGLKTRLQHVREWTPSPPSTLQLSTSASRFWKTLLSYTRYMAICRMDKTPLGIDGHVSGWTFEAFNATTLHSARWETLRKQTRFRDVGKGDPSREKTISDESRHSCAWSASTGLAAANQTTLSARGLRRKDHDDDVCTSLLAGWLALLSWQRKAYRVQAIYTWPTISCISRYNVFLAAFLCIPVSTSKPGSASRNFESGDSTDKSWCRYNHHCLKAREIIYFIVDCCFLLRGARLLYVTEDFSLNALGSELPSIHFIVVGHSLCIVHVCRALVAGHSLCIVHIYLALVPDHSLSVLSILLSLALVSDRGLSIVHVYLGLAVVHVYPALVSDHNLHIVHEYLALVAGHCLCIVHIYLALVPDRSLCVVHISHALVSDRSLDIVHVYLTLVSDHNLRIVHEYLALVRAAAASTAPQFTGPLAALEQRQEGVLRRLEEMQATVAQLEQKFKVKDTTVASSSSTSAAVSADSGSGLQKFVGEPGRILDLAISTDPSSIPLSLVALAEQISCQYTTLLSTFVHSSVASTNIPGRLQQLLKSNGGRSRAECQVAVTLVWKKVSNGPQLVVDPVHQTSIQGEVNVARYLWGLLNTSGSDGDAARATLEDELVDLAQLQVVDGNSKERAAAIRKLNSILGKQNVWLMGGDTPSLADMVCWSVLHQTNLVQGAPANVQRWLTGCKQHKVFATAQELADALIS</sequence>
<evidence type="ECO:0000256" key="5">
    <source>
        <dbReference type="ARBA" id="ARBA00023242"/>
    </source>
</evidence>
<dbReference type="SUPFAM" id="SSF47616">
    <property type="entry name" value="GST C-terminal domain-like"/>
    <property type="match status" value="1"/>
</dbReference>
<feature type="coiled-coil region" evidence="6">
    <location>
        <begin position="639"/>
        <end position="673"/>
    </location>
</feature>
<evidence type="ECO:0000313" key="10">
    <source>
        <dbReference type="Proteomes" id="UP001283361"/>
    </source>
</evidence>
<evidence type="ECO:0000256" key="3">
    <source>
        <dbReference type="ARBA" id="ARBA00022490"/>
    </source>
</evidence>
<proteinExistence type="predicted"/>
<name>A0AAE0XU49_9GAST</name>
<dbReference type="GO" id="GO:0005634">
    <property type="term" value="C:nucleus"/>
    <property type="evidence" value="ECO:0007669"/>
    <property type="project" value="UniProtKB-SubCell"/>
</dbReference>
<accession>A0AAE0XU49</accession>